<evidence type="ECO:0000259" key="1">
    <source>
        <dbReference type="Pfam" id="PF21738"/>
    </source>
</evidence>
<accession>A0AAV8WU31</accession>
<name>A0AAV8WU31_9CUCU</name>
<keyword evidence="3" id="KW-1185">Reference proteome</keyword>
<comment type="caution">
    <text evidence="2">The sequence shown here is derived from an EMBL/GenBank/DDBJ whole genome shotgun (WGS) entry which is preliminary data.</text>
</comment>
<organism evidence="2 3">
    <name type="scientific">Rhamnusium bicolor</name>
    <dbReference type="NCBI Taxonomy" id="1586634"/>
    <lineage>
        <taxon>Eukaryota</taxon>
        <taxon>Metazoa</taxon>
        <taxon>Ecdysozoa</taxon>
        <taxon>Arthropoda</taxon>
        <taxon>Hexapoda</taxon>
        <taxon>Insecta</taxon>
        <taxon>Pterygota</taxon>
        <taxon>Neoptera</taxon>
        <taxon>Endopterygota</taxon>
        <taxon>Coleoptera</taxon>
        <taxon>Polyphaga</taxon>
        <taxon>Cucujiformia</taxon>
        <taxon>Chrysomeloidea</taxon>
        <taxon>Cerambycidae</taxon>
        <taxon>Lepturinae</taxon>
        <taxon>Rhagiini</taxon>
        <taxon>Rhamnusium</taxon>
    </lineage>
</organism>
<evidence type="ECO:0000313" key="2">
    <source>
        <dbReference type="EMBL" id="KAJ8930077.1"/>
    </source>
</evidence>
<dbReference type="Proteomes" id="UP001162156">
    <property type="component" value="Unassembled WGS sequence"/>
</dbReference>
<dbReference type="PANTHER" id="PTHR36159:SF1">
    <property type="entry name" value="RETROVIRUS-RELATED POL POLYPROTEIN FROM TRANSPOSON 412-LIKE PROTEIN"/>
    <property type="match status" value="1"/>
</dbReference>
<dbReference type="EMBL" id="JANEYF010004791">
    <property type="protein sequence ID" value="KAJ8930077.1"/>
    <property type="molecule type" value="Genomic_DNA"/>
</dbReference>
<protein>
    <recommendedName>
        <fullName evidence="1">Double jelly roll-like domain-containing protein</fullName>
    </recommendedName>
</protein>
<dbReference type="AlphaFoldDB" id="A0AAV8WU31"/>
<dbReference type="Pfam" id="PF21738">
    <property type="entry name" value="DJR-like_dom"/>
    <property type="match status" value="1"/>
</dbReference>
<dbReference type="InterPro" id="IPR049512">
    <property type="entry name" value="DJR-like_dom"/>
</dbReference>
<dbReference type="PANTHER" id="PTHR36159">
    <property type="entry name" value="PROTEIN CBG23766"/>
    <property type="match status" value="1"/>
</dbReference>
<reference evidence="2" key="1">
    <citation type="journal article" date="2023" name="Insect Mol. Biol.">
        <title>Genome sequencing provides insights into the evolution of gene families encoding plant cell wall-degrading enzymes in longhorned beetles.</title>
        <authorList>
            <person name="Shin N.R."/>
            <person name="Okamura Y."/>
            <person name="Kirsch R."/>
            <person name="Pauchet Y."/>
        </authorList>
    </citation>
    <scope>NUCLEOTIDE SEQUENCE</scope>
    <source>
        <strain evidence="2">RBIC_L_NR</strain>
    </source>
</reference>
<proteinExistence type="predicted"/>
<feature type="domain" description="Double jelly roll-like" evidence="1">
    <location>
        <begin position="18"/>
        <end position="338"/>
    </location>
</feature>
<sequence>MRKLTKSDGTKATKLEFINNGVAFIFREIRLEVNGIVVDSVRNVGLVSTIKSYLSFNENESVLLQNAGWFQKKVTPTTGTDKKILVDSNGNFNVCIPMKFLLGFFEDFRKLIINMKQELVLIRNSNDMDCISSEDESEEPKIDIQKLYWRVPHVTVSIPEQLRLNKIVNRNIELPIKFRSWELIEYPSLSATTRHTWPVKTTKVETPRHVIIAFHKARKGKITKDMFKFANCSLKNIRIFLNSERYPYNDLYLDYENNKFATLYEMFANFQESYYSYKTNQPIFNPMEFKSHAPITHIDCSRQKETLQTGSIVMRIEFETEQPTTTDTTAYCLILHEKHFTYNPLTKIVKQY</sequence>
<evidence type="ECO:0000313" key="3">
    <source>
        <dbReference type="Proteomes" id="UP001162156"/>
    </source>
</evidence>
<gene>
    <name evidence="2" type="ORF">NQ314_017167</name>
</gene>